<name>A0A8D1BE66_PIG</name>
<organism evidence="1 2">
    <name type="scientific">Sus scrofa</name>
    <name type="common">Pig</name>
    <dbReference type="NCBI Taxonomy" id="9823"/>
    <lineage>
        <taxon>Eukaryota</taxon>
        <taxon>Metazoa</taxon>
        <taxon>Chordata</taxon>
        <taxon>Craniata</taxon>
        <taxon>Vertebrata</taxon>
        <taxon>Euteleostomi</taxon>
        <taxon>Mammalia</taxon>
        <taxon>Eutheria</taxon>
        <taxon>Laurasiatheria</taxon>
        <taxon>Artiodactyla</taxon>
        <taxon>Suina</taxon>
        <taxon>Suidae</taxon>
        <taxon>Sus</taxon>
    </lineage>
</organism>
<dbReference type="AlphaFoldDB" id="A0A8D1BE66"/>
<evidence type="ECO:0000313" key="1">
    <source>
        <dbReference type="Ensembl" id="ENSSSCP00035043386.1"/>
    </source>
</evidence>
<accession>A0A8D1BE66</accession>
<reference evidence="1" key="1">
    <citation type="submission" date="2025-08" db="UniProtKB">
        <authorList>
            <consortium name="Ensembl"/>
        </authorList>
    </citation>
    <scope>IDENTIFICATION</scope>
</reference>
<proteinExistence type="predicted"/>
<evidence type="ECO:0000313" key="2">
    <source>
        <dbReference type="Proteomes" id="UP000694720"/>
    </source>
</evidence>
<protein>
    <submittedName>
        <fullName evidence="1">Uncharacterized protein</fullName>
    </submittedName>
</protein>
<dbReference type="Ensembl" id="ENSSSCT00035101820.1">
    <property type="protein sequence ID" value="ENSSSCP00035043386.1"/>
    <property type="gene ID" value="ENSSSCG00035074940.1"/>
</dbReference>
<sequence length="108" mass="12547">MQKLLRLMRSHLFIFVFIFITLGGDSEKIFLPFISESNVLPMFSSRSLMVSCLIFESFSHFELMFMHGVRVCSSFTDLHAAVQVSQQYLLKRLSFSHFMFLPPLSKIS</sequence>
<dbReference type="Proteomes" id="UP000694720">
    <property type="component" value="Unplaced"/>
</dbReference>